<evidence type="ECO:0000313" key="2">
    <source>
        <dbReference type="EMBL" id="MFD1368198.1"/>
    </source>
</evidence>
<evidence type="ECO:0008006" key="4">
    <source>
        <dbReference type="Google" id="ProtNLM"/>
    </source>
</evidence>
<comment type="caution">
    <text evidence="2">The sequence shown here is derived from an EMBL/GenBank/DDBJ whole genome shotgun (WGS) entry which is preliminary data.</text>
</comment>
<reference evidence="3" key="1">
    <citation type="journal article" date="2019" name="Int. J. Syst. Evol. Microbiol.">
        <title>The Global Catalogue of Microorganisms (GCM) 10K type strain sequencing project: providing services to taxonomists for standard genome sequencing and annotation.</title>
        <authorList>
            <consortium name="The Broad Institute Genomics Platform"/>
            <consortium name="The Broad Institute Genome Sequencing Center for Infectious Disease"/>
            <person name="Wu L."/>
            <person name="Ma J."/>
        </authorList>
    </citation>
    <scope>NUCLEOTIDE SEQUENCE [LARGE SCALE GENOMIC DNA]</scope>
    <source>
        <strain evidence="3">CCM 7526</strain>
    </source>
</reference>
<sequence length="187" mass="18998">MAVRPARPVIPAVTAEVIKLVTLPSVRLTVALTWAVTVLLRLVDPPGGVVRYSQVGVLVLGVLAAGHEYQSGGQVRSTLLAVPRRPLLIAAKCFALVVTAGPPVFVAALLAGAPGATGGLLVDLLLAAGVATIVRHPVGATAALLTAYQMVVPLIRANLPEVALPPAPVWAAAVVAAAAVTFLLREA</sequence>
<accession>A0ABW4ACD1</accession>
<feature type="transmembrane region" description="Helical" evidence="1">
    <location>
        <begin position="167"/>
        <end position="184"/>
    </location>
</feature>
<evidence type="ECO:0000256" key="1">
    <source>
        <dbReference type="SAM" id="Phobius"/>
    </source>
</evidence>
<dbReference type="RefSeq" id="WP_317786874.1">
    <property type="nucleotide sequence ID" value="NZ_AP028461.1"/>
</dbReference>
<keyword evidence="1" id="KW-0472">Membrane</keyword>
<dbReference type="EMBL" id="JBHTMK010000032">
    <property type="protein sequence ID" value="MFD1368198.1"/>
    <property type="molecule type" value="Genomic_DNA"/>
</dbReference>
<evidence type="ECO:0000313" key="3">
    <source>
        <dbReference type="Proteomes" id="UP001597183"/>
    </source>
</evidence>
<proteinExistence type="predicted"/>
<gene>
    <name evidence="2" type="ORF">ACFQ5G_22835</name>
</gene>
<organism evidence="2 3">
    <name type="scientific">Actinoplanes sichuanensis</name>
    <dbReference type="NCBI Taxonomy" id="512349"/>
    <lineage>
        <taxon>Bacteria</taxon>
        <taxon>Bacillati</taxon>
        <taxon>Actinomycetota</taxon>
        <taxon>Actinomycetes</taxon>
        <taxon>Micromonosporales</taxon>
        <taxon>Micromonosporaceae</taxon>
        <taxon>Actinoplanes</taxon>
    </lineage>
</organism>
<name>A0ABW4ACD1_9ACTN</name>
<keyword evidence="1" id="KW-0812">Transmembrane</keyword>
<feature type="transmembrane region" description="Helical" evidence="1">
    <location>
        <begin position="87"/>
        <end position="112"/>
    </location>
</feature>
<keyword evidence="1" id="KW-1133">Transmembrane helix</keyword>
<keyword evidence="3" id="KW-1185">Reference proteome</keyword>
<protein>
    <recommendedName>
        <fullName evidence="4">ABC transporter permease</fullName>
    </recommendedName>
</protein>
<dbReference type="Proteomes" id="UP001597183">
    <property type="component" value="Unassembled WGS sequence"/>
</dbReference>